<reference evidence="2" key="1">
    <citation type="journal article" date="2015" name="Nature">
        <title>Complex archaea that bridge the gap between prokaryotes and eukaryotes.</title>
        <authorList>
            <person name="Spang A."/>
            <person name="Saw J.H."/>
            <person name="Jorgensen S.L."/>
            <person name="Zaremba-Niedzwiedzka K."/>
            <person name="Martijn J."/>
            <person name="Lind A.E."/>
            <person name="van Eijk R."/>
            <person name="Schleper C."/>
            <person name="Guy L."/>
            <person name="Ettema T.J."/>
        </authorList>
    </citation>
    <scope>NUCLEOTIDE SEQUENCE</scope>
</reference>
<dbReference type="AlphaFoldDB" id="A0A0F9PZ00"/>
<comment type="caution">
    <text evidence="2">The sequence shown here is derived from an EMBL/GenBank/DDBJ whole genome shotgun (WGS) entry which is preliminary data.</text>
</comment>
<feature type="domain" description="6-hydroxymethylpterin diphosphokinase MptE-like" evidence="1">
    <location>
        <begin position="60"/>
        <end position="209"/>
    </location>
</feature>
<accession>A0A0F9PZ00</accession>
<dbReference type="PANTHER" id="PTHR39648">
    <property type="entry name" value="6-HYDROXYMETHYL-7,8-DIHYDROPTERIN PYROPHOSPHOKINASE"/>
    <property type="match status" value="1"/>
</dbReference>
<dbReference type="InterPro" id="IPR002826">
    <property type="entry name" value="MptE-like"/>
</dbReference>
<proteinExistence type="predicted"/>
<name>A0A0F9PZ00_9ZZZZ</name>
<dbReference type="Pfam" id="PF01973">
    <property type="entry name" value="MptE-like"/>
    <property type="match status" value="1"/>
</dbReference>
<protein>
    <recommendedName>
        <fullName evidence="1">6-hydroxymethylpterin diphosphokinase MptE-like domain-containing protein</fullName>
    </recommendedName>
</protein>
<evidence type="ECO:0000313" key="2">
    <source>
        <dbReference type="EMBL" id="KKN35429.1"/>
    </source>
</evidence>
<evidence type="ECO:0000259" key="1">
    <source>
        <dbReference type="Pfam" id="PF01973"/>
    </source>
</evidence>
<dbReference type="InterPro" id="IPR027510">
    <property type="entry name" value="HMPDK_MptE"/>
</dbReference>
<gene>
    <name evidence="2" type="ORF">LCGC14_0783720</name>
</gene>
<organism evidence="2">
    <name type="scientific">marine sediment metagenome</name>
    <dbReference type="NCBI Taxonomy" id="412755"/>
    <lineage>
        <taxon>unclassified sequences</taxon>
        <taxon>metagenomes</taxon>
        <taxon>ecological metagenomes</taxon>
    </lineage>
</organism>
<dbReference type="GO" id="GO:0003848">
    <property type="term" value="F:2-amino-4-hydroxy-6-hydroxymethyldihydropteridine diphosphokinase activity"/>
    <property type="evidence" value="ECO:0007669"/>
    <property type="project" value="InterPro"/>
</dbReference>
<sequence>MEFKPKEQLDFYFEFKDWYFKIINDFNFDYNKDYRAREYLSKVLDLKAKEWHLDEIIFSFQKRIQEKSNIFIYGCGPSLEVTVDYIIENLGMSIFGKSINLAADGAAVFLKEKLIPVDAIFTDLDGITSSEFNYPDFLIIHAHGDNIKKIRSFKQNIIKFQNLIGTTQVEPNKNVINPGGFTDGDRILFFLRTMLAPFNKLYLIGMDFKNIIGKYSKLNIKKDQEGSFIKQKKLRYAVELIKWIRNKIVNEFIFVNSQIRLNNFNNLSVEEFVDNYK</sequence>
<dbReference type="EMBL" id="LAZR01002038">
    <property type="protein sequence ID" value="KKN35429.1"/>
    <property type="molecule type" value="Genomic_DNA"/>
</dbReference>
<dbReference type="PANTHER" id="PTHR39648:SF1">
    <property type="entry name" value="6-HYDROXYMETHYL-7,8-DIHYDROPTERIN PYROPHOSPHOKINASE"/>
    <property type="match status" value="1"/>
</dbReference>
<dbReference type="GO" id="GO:0005524">
    <property type="term" value="F:ATP binding"/>
    <property type="evidence" value="ECO:0007669"/>
    <property type="project" value="InterPro"/>
</dbReference>